<evidence type="ECO:0000256" key="4">
    <source>
        <dbReference type="ARBA" id="ARBA00022827"/>
    </source>
</evidence>
<comment type="caution">
    <text evidence="8">The sequence shown here is derived from an EMBL/GenBank/DDBJ whole genome shotgun (WGS) entry which is preliminary data.</text>
</comment>
<evidence type="ECO:0000313" key="8">
    <source>
        <dbReference type="EMBL" id="KDR41882.1"/>
    </source>
</evidence>
<keyword evidence="6" id="KW-0812">Transmembrane</keyword>
<evidence type="ECO:0000256" key="3">
    <source>
        <dbReference type="ARBA" id="ARBA00022630"/>
    </source>
</evidence>
<dbReference type="PANTHER" id="PTHR42913">
    <property type="entry name" value="APOPTOSIS-INDUCING FACTOR 1"/>
    <property type="match status" value="1"/>
</dbReference>
<dbReference type="AlphaFoldDB" id="A0A069PN36"/>
<feature type="domain" description="FAD/NAD(P)-binding" evidence="7">
    <location>
        <begin position="8"/>
        <end position="338"/>
    </location>
</feature>
<dbReference type="InterPro" id="IPR023753">
    <property type="entry name" value="FAD/NAD-binding_dom"/>
</dbReference>
<keyword evidence="9" id="KW-1185">Reference proteome</keyword>
<dbReference type="SUPFAM" id="SSF51905">
    <property type="entry name" value="FAD/NAD(P)-binding domain"/>
    <property type="match status" value="1"/>
</dbReference>
<accession>A0A069PN36</accession>
<dbReference type="InterPro" id="IPR051169">
    <property type="entry name" value="NADH-Q_oxidoreductase"/>
</dbReference>
<dbReference type="Pfam" id="PF07992">
    <property type="entry name" value="Pyr_redox_2"/>
    <property type="match status" value="1"/>
</dbReference>
<feature type="transmembrane region" description="Helical" evidence="6">
    <location>
        <begin position="405"/>
        <end position="426"/>
    </location>
</feature>
<evidence type="ECO:0000313" key="9">
    <source>
        <dbReference type="Proteomes" id="UP000027466"/>
    </source>
</evidence>
<dbReference type="PRINTS" id="PR00368">
    <property type="entry name" value="FADPNR"/>
</dbReference>
<evidence type="ECO:0000259" key="7">
    <source>
        <dbReference type="Pfam" id="PF07992"/>
    </source>
</evidence>
<proteinExistence type="inferred from homology"/>
<dbReference type="EMBL" id="JFHC01000022">
    <property type="protein sequence ID" value="KDR41882.1"/>
    <property type="molecule type" value="Genomic_DNA"/>
</dbReference>
<evidence type="ECO:0000256" key="6">
    <source>
        <dbReference type="SAM" id="Phobius"/>
    </source>
</evidence>
<keyword evidence="6" id="KW-1133">Transmembrane helix</keyword>
<evidence type="ECO:0000256" key="5">
    <source>
        <dbReference type="ARBA" id="ARBA00023002"/>
    </source>
</evidence>
<comment type="similarity">
    <text evidence="2">Belongs to the NADH dehydrogenase family.</text>
</comment>
<dbReference type="RefSeq" id="WP_035934436.1">
    <property type="nucleotide sequence ID" value="NZ_CADFFX010000010.1"/>
</dbReference>
<dbReference type="Gene3D" id="3.50.50.100">
    <property type="match status" value="1"/>
</dbReference>
<keyword evidence="3" id="KW-0285">Flavoprotein</keyword>
<evidence type="ECO:0000256" key="1">
    <source>
        <dbReference type="ARBA" id="ARBA00001974"/>
    </source>
</evidence>
<dbReference type="InterPro" id="IPR036188">
    <property type="entry name" value="FAD/NAD-bd_sf"/>
</dbReference>
<keyword evidence="6" id="KW-0472">Membrane</keyword>
<sequence>MHGHRDHRVVIVGGGAGGLELASRLGRRFGPRRVTLVDKHLFHIWKPSLHEVAAGTLDVNKEGLSYAMLAKHCGFTFVPGEVLGLDRAGKFAHLGPLMSDQGEEVVPPRDVSYDSLVFAVGSKSNFYGTPGVAEHAFALDSMTEAERFRLRLLRALNAMHAAKRAGNGRPLNIVIVGGGATGVELAAELREACASITLYGLTGIEPREDIRITVIEGAPRILAPLPEKLSQAAHALLSARGIDVMTGVRVANVEANGLKDTRGTFYPADICVWAAGIEAPAFLGELGLVTNGLNQLVVDEFLRTVDPDIHALGDCAQAPWTARSKSVPARAQAAHQQAAYLFRSLTSRMKGAQRSSGPFVYRDHGSLVSVGQAEGVGSLMGVLVGKSLYVQGQLARMMYASLHLLHHQAVIGTLPTALAALGRFLMKRTSPRVKLH</sequence>
<protein>
    <submittedName>
        <fullName evidence="8">NADH dehydrogenase</fullName>
    </submittedName>
</protein>
<keyword evidence="5" id="KW-0560">Oxidoreductase</keyword>
<gene>
    <name evidence="8" type="ORF">BG61_14265</name>
</gene>
<evidence type="ECO:0000256" key="2">
    <source>
        <dbReference type="ARBA" id="ARBA00005272"/>
    </source>
</evidence>
<name>A0A069PN36_9BURK</name>
<organism evidence="8 9">
    <name type="scientific">Caballeronia glathei</name>
    <dbReference type="NCBI Taxonomy" id="60547"/>
    <lineage>
        <taxon>Bacteria</taxon>
        <taxon>Pseudomonadati</taxon>
        <taxon>Pseudomonadota</taxon>
        <taxon>Betaproteobacteria</taxon>
        <taxon>Burkholderiales</taxon>
        <taxon>Burkholderiaceae</taxon>
        <taxon>Caballeronia</taxon>
    </lineage>
</organism>
<dbReference type="Proteomes" id="UP000027466">
    <property type="component" value="Unassembled WGS sequence"/>
</dbReference>
<dbReference type="GO" id="GO:0019646">
    <property type="term" value="P:aerobic electron transport chain"/>
    <property type="evidence" value="ECO:0007669"/>
    <property type="project" value="TreeGrafter"/>
</dbReference>
<dbReference type="STRING" id="60547.GCA_000751215_03906"/>
<dbReference type="GO" id="GO:0003955">
    <property type="term" value="F:NAD(P)H dehydrogenase (quinone) activity"/>
    <property type="evidence" value="ECO:0007669"/>
    <property type="project" value="TreeGrafter"/>
</dbReference>
<comment type="cofactor">
    <cofactor evidence="1">
        <name>FAD</name>
        <dbReference type="ChEBI" id="CHEBI:57692"/>
    </cofactor>
</comment>
<reference evidence="8 9" key="1">
    <citation type="submission" date="2014-03" db="EMBL/GenBank/DDBJ databases">
        <title>Draft Genome Sequences of Four Burkholderia Strains.</title>
        <authorList>
            <person name="Liu X.Y."/>
            <person name="Li C.X."/>
            <person name="Xu J.H."/>
        </authorList>
    </citation>
    <scope>NUCLEOTIDE SEQUENCE [LARGE SCALE GENOMIC DNA]</scope>
    <source>
        <strain evidence="8 9">DSM 50014</strain>
    </source>
</reference>
<dbReference type="PANTHER" id="PTHR42913:SF3">
    <property type="entry name" value="64 KDA MITOCHONDRIAL NADH DEHYDROGENASE (EUROFUNG)"/>
    <property type="match status" value="1"/>
</dbReference>
<keyword evidence="4" id="KW-0274">FAD</keyword>
<dbReference type="PRINTS" id="PR00411">
    <property type="entry name" value="PNDRDTASEI"/>
</dbReference>